<gene>
    <name evidence="1" type="ORF">ACFPOG_01995</name>
</gene>
<dbReference type="RefSeq" id="WP_333742798.1">
    <property type="nucleotide sequence ID" value="NZ_JAQFVF010000053.1"/>
</dbReference>
<protein>
    <submittedName>
        <fullName evidence="1">Uncharacterized protein</fullName>
    </submittedName>
</protein>
<dbReference type="EMBL" id="JBHSMJ010000005">
    <property type="protein sequence ID" value="MFC5447012.1"/>
    <property type="molecule type" value="Genomic_DNA"/>
</dbReference>
<reference evidence="2" key="1">
    <citation type="journal article" date="2019" name="Int. J. Syst. Evol. Microbiol.">
        <title>The Global Catalogue of Microorganisms (GCM) 10K type strain sequencing project: providing services to taxonomists for standard genome sequencing and annotation.</title>
        <authorList>
            <consortium name="The Broad Institute Genomics Platform"/>
            <consortium name="The Broad Institute Genome Sequencing Center for Infectious Disease"/>
            <person name="Wu L."/>
            <person name="Ma J."/>
        </authorList>
    </citation>
    <scope>NUCLEOTIDE SEQUENCE [LARGE SCALE GENOMIC DNA]</scope>
    <source>
        <strain evidence="2">KACC 11904</strain>
    </source>
</reference>
<comment type="caution">
    <text evidence="1">The sequence shown here is derived from an EMBL/GenBank/DDBJ whole genome shotgun (WGS) entry which is preliminary data.</text>
</comment>
<evidence type="ECO:0000313" key="1">
    <source>
        <dbReference type="EMBL" id="MFC5447012.1"/>
    </source>
</evidence>
<accession>A0ABW0K1W1</accession>
<name>A0ABW0K1W1_9BACL</name>
<proteinExistence type="predicted"/>
<organism evidence="1 2">
    <name type="scientific">Paenibacillus aestuarii</name>
    <dbReference type="NCBI Taxonomy" id="516965"/>
    <lineage>
        <taxon>Bacteria</taxon>
        <taxon>Bacillati</taxon>
        <taxon>Bacillota</taxon>
        <taxon>Bacilli</taxon>
        <taxon>Bacillales</taxon>
        <taxon>Paenibacillaceae</taxon>
        <taxon>Paenibacillus</taxon>
    </lineage>
</organism>
<evidence type="ECO:0000313" key="2">
    <source>
        <dbReference type="Proteomes" id="UP001596044"/>
    </source>
</evidence>
<dbReference type="Proteomes" id="UP001596044">
    <property type="component" value="Unassembled WGS sequence"/>
</dbReference>
<sequence length="51" mass="5601">MEKTKEVPNQWEPLFAVVSLKNNLSIGGAIKVVNIMPGPTARAERLSIPVR</sequence>
<keyword evidence="2" id="KW-1185">Reference proteome</keyword>